<keyword evidence="2" id="KW-0449">Lipoprotein</keyword>
<dbReference type="InterPro" id="IPR007497">
    <property type="entry name" value="SIMPL/DUF541"/>
</dbReference>
<dbReference type="Proteomes" id="UP000605427">
    <property type="component" value="Unassembled WGS sequence"/>
</dbReference>
<evidence type="ECO:0000256" key="1">
    <source>
        <dbReference type="SAM" id="SignalP"/>
    </source>
</evidence>
<comment type="caution">
    <text evidence="2">The sequence shown here is derived from an EMBL/GenBank/DDBJ whole genome shotgun (WGS) entry which is preliminary data.</text>
</comment>
<proteinExistence type="predicted"/>
<protein>
    <submittedName>
        <fullName evidence="2">Conserved lipoprotein LpqG</fullName>
    </submittedName>
</protein>
<sequence length="251" mass="26448">MKMWMKPLGSVLIAGSLLVGGAALPASFGIGQAQAAEVVPMNVINVTGKGEVKVTPDVAYLYVGVESNATTAAAAQKKTAAVMSKLNTLLKTDWKIAAKDIETEQFYVSPNYTYSENNGQTVKDYGSTHVLKVTYRDLDKIGQLLDAASEAGANRIQNISFASENPDQYEEEAIAKAIASANKKAAAIAKAAGRTLGAATSISLDNADAPIVYAQYDRAESASMAAEAPATSINPGQITINTFVTVQYEMK</sequence>
<accession>A0ABQ1ZZY4</accession>
<dbReference type="RefSeq" id="WP_172247832.1">
    <property type="nucleotide sequence ID" value="NZ_BMDD01000004.1"/>
</dbReference>
<evidence type="ECO:0000313" key="3">
    <source>
        <dbReference type="Proteomes" id="UP000605427"/>
    </source>
</evidence>
<feature type="chain" id="PRO_5046891577" evidence="1">
    <location>
        <begin position="36"/>
        <end position="251"/>
    </location>
</feature>
<keyword evidence="3" id="KW-1185">Reference proteome</keyword>
<dbReference type="PANTHER" id="PTHR34387">
    <property type="entry name" value="SLR1258 PROTEIN"/>
    <property type="match status" value="1"/>
</dbReference>
<dbReference type="EMBL" id="BMDD01000004">
    <property type="protein sequence ID" value="GGH83577.1"/>
    <property type="molecule type" value="Genomic_DNA"/>
</dbReference>
<reference evidence="3" key="1">
    <citation type="journal article" date="2019" name="Int. J. Syst. Evol. Microbiol.">
        <title>The Global Catalogue of Microorganisms (GCM) 10K type strain sequencing project: providing services to taxonomists for standard genome sequencing and annotation.</title>
        <authorList>
            <consortium name="The Broad Institute Genomics Platform"/>
            <consortium name="The Broad Institute Genome Sequencing Center for Infectious Disease"/>
            <person name="Wu L."/>
            <person name="Ma J."/>
        </authorList>
    </citation>
    <scope>NUCLEOTIDE SEQUENCE [LARGE SCALE GENOMIC DNA]</scope>
    <source>
        <strain evidence="3">CCM 8702</strain>
    </source>
</reference>
<name>A0ABQ1ZZY4_9BACL</name>
<gene>
    <name evidence="2" type="ORF">GCM10007362_36630</name>
</gene>
<keyword evidence="1" id="KW-0732">Signal</keyword>
<dbReference type="InterPro" id="IPR052022">
    <property type="entry name" value="26kDa_periplasmic_antigen"/>
</dbReference>
<evidence type="ECO:0000313" key="2">
    <source>
        <dbReference type="EMBL" id="GGH83577.1"/>
    </source>
</evidence>
<feature type="signal peptide" evidence="1">
    <location>
        <begin position="1"/>
        <end position="35"/>
    </location>
</feature>
<organism evidence="2 3">
    <name type="scientific">Saccharibacillus endophyticus</name>
    <dbReference type="NCBI Taxonomy" id="2060666"/>
    <lineage>
        <taxon>Bacteria</taxon>
        <taxon>Bacillati</taxon>
        <taxon>Bacillota</taxon>
        <taxon>Bacilli</taxon>
        <taxon>Bacillales</taxon>
        <taxon>Paenibacillaceae</taxon>
        <taxon>Saccharibacillus</taxon>
    </lineage>
</organism>
<dbReference type="Pfam" id="PF04402">
    <property type="entry name" value="SIMPL"/>
    <property type="match status" value="1"/>
</dbReference>
<dbReference type="Gene3D" id="3.30.70.2970">
    <property type="entry name" value="Protein of unknown function (DUF541), domain 2"/>
    <property type="match status" value="1"/>
</dbReference>
<dbReference type="Gene3D" id="3.30.110.170">
    <property type="entry name" value="Protein of unknown function (DUF541), domain 1"/>
    <property type="match status" value="1"/>
</dbReference>
<dbReference type="PANTHER" id="PTHR34387:SF2">
    <property type="entry name" value="SLR1258 PROTEIN"/>
    <property type="match status" value="1"/>
</dbReference>